<dbReference type="InterPro" id="IPR052397">
    <property type="entry name" value="NADPH-QR_MdaB"/>
</dbReference>
<comment type="similarity">
    <text evidence="4">Belongs to the oxidoreductase MdaB family.</text>
</comment>
<accession>A0A2A8CX70</accession>
<evidence type="ECO:0000256" key="5">
    <source>
        <dbReference type="SAM" id="MobiDB-lite"/>
    </source>
</evidence>
<sequence length="213" mass="24056">MQNVLIINGHQPYPFAEGRLNGTFVSIAREHLEARGDTVRLTEVAGGDGWDVEEEVENHQWADVVLMQFPVNWMSMPWSLKKYMDEVYTAGMDGRMCNGDGRHGPDENHQYGLGGTLTNTAYMLSLTFNAPRDAFDTSDAPFFDGRSVDDLLNPMHLNCAFFGMTKTPTFSAHDVMKNPDIETDIARFKTHLDRHFPPHSNEEMPVTERATSE</sequence>
<evidence type="ECO:0000256" key="1">
    <source>
        <dbReference type="ARBA" id="ARBA00001974"/>
    </source>
</evidence>
<dbReference type="OrthoDB" id="652200at2"/>
<name>A0A2A8CX70_9BACT</name>
<dbReference type="Gene3D" id="3.40.50.360">
    <property type="match status" value="1"/>
</dbReference>
<evidence type="ECO:0000259" key="6">
    <source>
        <dbReference type="Pfam" id="PF02525"/>
    </source>
</evidence>
<evidence type="ECO:0000313" key="7">
    <source>
        <dbReference type="EMBL" id="PEN13302.1"/>
    </source>
</evidence>
<feature type="domain" description="Flavodoxin-like fold" evidence="6">
    <location>
        <begin position="3"/>
        <end position="193"/>
    </location>
</feature>
<comment type="caution">
    <text evidence="7">The sequence shown here is derived from an EMBL/GenBank/DDBJ whole genome shotgun (WGS) entry which is preliminary data.</text>
</comment>
<feature type="region of interest" description="Disordered" evidence="5">
    <location>
        <begin position="194"/>
        <end position="213"/>
    </location>
</feature>
<dbReference type="InterPro" id="IPR029039">
    <property type="entry name" value="Flavoprotein-like_sf"/>
</dbReference>
<dbReference type="PANTHER" id="PTHR46305">
    <property type="match status" value="1"/>
</dbReference>
<dbReference type="PANTHER" id="PTHR46305:SF3">
    <property type="entry name" value="NADPH:QUINONE OXIDOREDUCTASE MDAB"/>
    <property type="match status" value="1"/>
</dbReference>
<keyword evidence="2" id="KW-0285">Flavoprotein</keyword>
<keyword evidence="3" id="KW-0274">FAD</keyword>
<comment type="cofactor">
    <cofactor evidence="1">
        <name>FAD</name>
        <dbReference type="ChEBI" id="CHEBI:57692"/>
    </cofactor>
</comment>
<keyword evidence="8" id="KW-1185">Reference proteome</keyword>
<evidence type="ECO:0000256" key="2">
    <source>
        <dbReference type="ARBA" id="ARBA00022630"/>
    </source>
</evidence>
<dbReference type="SUPFAM" id="SSF52218">
    <property type="entry name" value="Flavoproteins"/>
    <property type="match status" value="1"/>
</dbReference>
<reference evidence="7 8" key="1">
    <citation type="submission" date="2017-10" db="EMBL/GenBank/DDBJ databases">
        <title>Draft genome of Longibacter Salinarum.</title>
        <authorList>
            <person name="Goh K.M."/>
            <person name="Shamsir M.S."/>
            <person name="Lim S.W."/>
        </authorList>
    </citation>
    <scope>NUCLEOTIDE SEQUENCE [LARGE SCALE GENOMIC DNA]</scope>
    <source>
        <strain evidence="7 8">KCTC 52045</strain>
    </source>
</reference>
<protein>
    <submittedName>
        <fullName evidence="7">Flavodoxin</fullName>
    </submittedName>
</protein>
<dbReference type="EMBL" id="PDEQ01000005">
    <property type="protein sequence ID" value="PEN13302.1"/>
    <property type="molecule type" value="Genomic_DNA"/>
</dbReference>
<gene>
    <name evidence="7" type="ORF">CRI94_11735</name>
</gene>
<dbReference type="AlphaFoldDB" id="A0A2A8CX70"/>
<proteinExistence type="inferred from homology"/>
<evidence type="ECO:0000256" key="3">
    <source>
        <dbReference type="ARBA" id="ARBA00022827"/>
    </source>
</evidence>
<dbReference type="RefSeq" id="WP_098075920.1">
    <property type="nucleotide sequence ID" value="NZ_PDEQ01000005.1"/>
</dbReference>
<dbReference type="Pfam" id="PF02525">
    <property type="entry name" value="Flavodoxin_2"/>
    <property type="match status" value="1"/>
</dbReference>
<dbReference type="Proteomes" id="UP000220102">
    <property type="component" value="Unassembled WGS sequence"/>
</dbReference>
<organism evidence="7 8">
    <name type="scientific">Longibacter salinarum</name>
    <dbReference type="NCBI Taxonomy" id="1850348"/>
    <lineage>
        <taxon>Bacteria</taxon>
        <taxon>Pseudomonadati</taxon>
        <taxon>Rhodothermota</taxon>
        <taxon>Rhodothermia</taxon>
        <taxon>Rhodothermales</taxon>
        <taxon>Salisaetaceae</taxon>
        <taxon>Longibacter</taxon>
    </lineage>
</organism>
<evidence type="ECO:0000256" key="4">
    <source>
        <dbReference type="ARBA" id="ARBA00037981"/>
    </source>
</evidence>
<dbReference type="InterPro" id="IPR003680">
    <property type="entry name" value="Flavodoxin_fold"/>
</dbReference>
<evidence type="ECO:0000313" key="8">
    <source>
        <dbReference type="Proteomes" id="UP000220102"/>
    </source>
</evidence>